<organism evidence="2 3">
    <name type="scientific">Escallonia rubra</name>
    <dbReference type="NCBI Taxonomy" id="112253"/>
    <lineage>
        <taxon>Eukaryota</taxon>
        <taxon>Viridiplantae</taxon>
        <taxon>Streptophyta</taxon>
        <taxon>Embryophyta</taxon>
        <taxon>Tracheophyta</taxon>
        <taxon>Spermatophyta</taxon>
        <taxon>Magnoliopsida</taxon>
        <taxon>eudicotyledons</taxon>
        <taxon>Gunneridae</taxon>
        <taxon>Pentapetalae</taxon>
        <taxon>asterids</taxon>
        <taxon>campanulids</taxon>
        <taxon>Escalloniales</taxon>
        <taxon>Escalloniaceae</taxon>
        <taxon>Escallonia</taxon>
    </lineage>
</organism>
<protein>
    <submittedName>
        <fullName evidence="2">Uncharacterized protein</fullName>
    </submittedName>
</protein>
<name>A0AA88QP89_9ASTE</name>
<dbReference type="EMBL" id="JAVXUO010002312">
    <property type="protein sequence ID" value="KAK2974479.1"/>
    <property type="molecule type" value="Genomic_DNA"/>
</dbReference>
<dbReference type="PANTHER" id="PTHR38370">
    <property type="entry name" value="BETA-1,4-XYLOSIDASE"/>
    <property type="match status" value="1"/>
</dbReference>
<evidence type="ECO:0000313" key="2">
    <source>
        <dbReference type="EMBL" id="KAK2974479.1"/>
    </source>
</evidence>
<dbReference type="Proteomes" id="UP001187471">
    <property type="component" value="Unassembled WGS sequence"/>
</dbReference>
<evidence type="ECO:0000313" key="3">
    <source>
        <dbReference type="Proteomes" id="UP001187471"/>
    </source>
</evidence>
<proteinExistence type="predicted"/>
<sequence length="107" mass="11441">MEGLIPFLLHTLKKQRPHNSYRSVSASSSRSYHLLTGAGGGGDSADGSSHRRTRSEFQPLDFSKMGSGLDFVPPHSRSLNKGSPVATASNANGSRQIGSNTTSNLRR</sequence>
<feature type="region of interest" description="Disordered" evidence="1">
    <location>
        <begin position="16"/>
        <end position="107"/>
    </location>
</feature>
<dbReference type="AlphaFoldDB" id="A0AA88QP89"/>
<feature type="compositionally biased region" description="Low complexity" evidence="1">
    <location>
        <begin position="20"/>
        <end position="32"/>
    </location>
</feature>
<dbReference type="PANTHER" id="PTHR38370:SF1">
    <property type="entry name" value="BETA-1,4-XYLOSIDASE"/>
    <property type="match status" value="1"/>
</dbReference>
<keyword evidence="3" id="KW-1185">Reference proteome</keyword>
<feature type="compositionally biased region" description="Polar residues" evidence="1">
    <location>
        <begin position="77"/>
        <end position="107"/>
    </location>
</feature>
<gene>
    <name evidence="2" type="ORF">RJ640_018644</name>
</gene>
<comment type="caution">
    <text evidence="2">The sequence shown here is derived from an EMBL/GenBank/DDBJ whole genome shotgun (WGS) entry which is preliminary data.</text>
</comment>
<accession>A0AA88QP89</accession>
<reference evidence="2" key="1">
    <citation type="submission" date="2022-12" db="EMBL/GenBank/DDBJ databases">
        <title>Draft genome assemblies for two species of Escallonia (Escalloniales).</title>
        <authorList>
            <person name="Chanderbali A."/>
            <person name="Dervinis C."/>
            <person name="Anghel I."/>
            <person name="Soltis D."/>
            <person name="Soltis P."/>
            <person name="Zapata F."/>
        </authorList>
    </citation>
    <scope>NUCLEOTIDE SEQUENCE</scope>
    <source>
        <strain evidence="2">UCBG92.1500</strain>
        <tissue evidence="2">Leaf</tissue>
    </source>
</reference>
<evidence type="ECO:0000256" key="1">
    <source>
        <dbReference type="SAM" id="MobiDB-lite"/>
    </source>
</evidence>